<dbReference type="OrthoDB" id="5975249at2759"/>
<dbReference type="InterPro" id="IPR026645">
    <property type="entry name" value="Dermatopontin"/>
</dbReference>
<keyword evidence="4" id="KW-1015">Disulfide bond</keyword>
<proteinExistence type="inferred from homology"/>
<feature type="chain" id="PRO_5044702379" evidence="5">
    <location>
        <begin position="20"/>
        <end position="168"/>
    </location>
</feature>
<evidence type="ECO:0000256" key="2">
    <source>
        <dbReference type="ARBA" id="ARBA00008712"/>
    </source>
</evidence>
<comment type="subcellular location">
    <subcellularLocation>
        <location evidence="1">Secreted</location>
    </subcellularLocation>
</comment>
<dbReference type="GO" id="GO:0030199">
    <property type="term" value="P:collagen fibril organization"/>
    <property type="evidence" value="ECO:0007669"/>
    <property type="project" value="TreeGrafter"/>
</dbReference>
<dbReference type="OMA" id="PRWENEY"/>
<evidence type="ECO:0000256" key="4">
    <source>
        <dbReference type="ARBA" id="ARBA00023157"/>
    </source>
</evidence>
<dbReference type="AlphaFoldDB" id="A0A9W2YJQ2"/>
<dbReference type="PANTHER" id="PTHR15040">
    <property type="entry name" value="DERMATOPONTIN-RELATED"/>
    <property type="match status" value="1"/>
</dbReference>
<gene>
    <name evidence="7 8" type="primary">LOC106073221</name>
</gene>
<keyword evidence="6" id="KW-1185">Reference proteome</keyword>
<dbReference type="GO" id="GO:0005615">
    <property type="term" value="C:extracellular space"/>
    <property type="evidence" value="ECO:0007669"/>
    <property type="project" value="TreeGrafter"/>
</dbReference>
<dbReference type="Pfam" id="PF14704">
    <property type="entry name" value="DERM"/>
    <property type="match status" value="1"/>
</dbReference>
<dbReference type="GO" id="GO:0031012">
    <property type="term" value="C:extracellular matrix"/>
    <property type="evidence" value="ECO:0007669"/>
    <property type="project" value="TreeGrafter"/>
</dbReference>
<comment type="similarity">
    <text evidence="2">Belongs to the dermatopontin family.</text>
</comment>
<dbReference type="Proteomes" id="UP001165740">
    <property type="component" value="Chromosome 12"/>
</dbReference>
<organism evidence="6 7">
    <name type="scientific">Biomphalaria glabrata</name>
    <name type="common">Bloodfluke planorb</name>
    <name type="synonym">Freshwater snail</name>
    <dbReference type="NCBI Taxonomy" id="6526"/>
    <lineage>
        <taxon>Eukaryota</taxon>
        <taxon>Metazoa</taxon>
        <taxon>Spiralia</taxon>
        <taxon>Lophotrochozoa</taxon>
        <taxon>Mollusca</taxon>
        <taxon>Gastropoda</taxon>
        <taxon>Heterobranchia</taxon>
        <taxon>Euthyneura</taxon>
        <taxon>Panpulmonata</taxon>
        <taxon>Hygrophila</taxon>
        <taxon>Lymnaeoidea</taxon>
        <taxon>Planorbidae</taxon>
        <taxon>Biomphalaria</taxon>
    </lineage>
</organism>
<evidence type="ECO:0000256" key="5">
    <source>
        <dbReference type="SAM" id="SignalP"/>
    </source>
</evidence>
<keyword evidence="3" id="KW-0964">Secreted</keyword>
<evidence type="ECO:0000313" key="7">
    <source>
        <dbReference type="RefSeq" id="XP_055862925.1"/>
    </source>
</evidence>
<dbReference type="RefSeq" id="XP_055862926.1">
    <property type="nucleotide sequence ID" value="XM_056006951.1"/>
</dbReference>
<sequence length="168" mass="19576">MSRMTVFLVIVSLATVVSAGYVNDWDSPFNFRCPDNQIISYTSSIHDNRKEDRRWEFLCRTAGKTHSCIDSGYVNEFDEPIVYTCPGNKVMVGAHSYHSNKHEDRRFGFYCCDVKGRSPRNCYDTGYVNDWDQKLTLVVPEGKAIKAAFSHHDNRREDRRWKYQICTL</sequence>
<dbReference type="PANTHER" id="PTHR15040:SF1">
    <property type="entry name" value="DERMATOPONTIN-LIKE ISOFORM X1"/>
    <property type="match status" value="1"/>
</dbReference>
<evidence type="ECO:0000256" key="3">
    <source>
        <dbReference type="ARBA" id="ARBA00022525"/>
    </source>
</evidence>
<keyword evidence="5" id="KW-0732">Signal</keyword>
<protein>
    <submittedName>
        <fullName evidence="7 8">Dermatopontin-like</fullName>
    </submittedName>
</protein>
<name>A0A9W2YJQ2_BIOGL</name>
<evidence type="ECO:0000256" key="1">
    <source>
        <dbReference type="ARBA" id="ARBA00004613"/>
    </source>
</evidence>
<dbReference type="RefSeq" id="XP_055862925.1">
    <property type="nucleotide sequence ID" value="XM_056006950.1"/>
</dbReference>
<reference evidence="7 8" key="1">
    <citation type="submission" date="2025-04" db="UniProtKB">
        <authorList>
            <consortium name="RefSeq"/>
        </authorList>
    </citation>
    <scope>IDENTIFICATION</scope>
</reference>
<feature type="signal peptide" evidence="5">
    <location>
        <begin position="1"/>
        <end position="19"/>
    </location>
</feature>
<evidence type="ECO:0000313" key="8">
    <source>
        <dbReference type="RefSeq" id="XP_055862926.1"/>
    </source>
</evidence>
<evidence type="ECO:0000313" key="6">
    <source>
        <dbReference type="Proteomes" id="UP001165740"/>
    </source>
</evidence>
<accession>A0A9W2YJQ2</accession>
<dbReference type="GeneID" id="106073221"/>